<comment type="caution">
    <text evidence="6">The sequence shown here is derived from an EMBL/GenBank/DDBJ whole genome shotgun (WGS) entry which is preliminary data.</text>
</comment>
<feature type="domain" description="Clathrin/coatomer adaptor adaptin-like N-terminal" evidence="5">
    <location>
        <begin position="21"/>
        <end position="487"/>
    </location>
</feature>
<keyword evidence="2" id="KW-0813">Transport</keyword>
<dbReference type="SUPFAM" id="SSF48371">
    <property type="entry name" value="ARM repeat"/>
    <property type="match status" value="1"/>
</dbReference>
<evidence type="ECO:0000256" key="3">
    <source>
        <dbReference type="ARBA" id="ARBA00022927"/>
    </source>
</evidence>
<evidence type="ECO:0000313" key="7">
    <source>
        <dbReference type="Proteomes" id="UP000266196"/>
    </source>
</evidence>
<dbReference type="GO" id="GO:0012505">
    <property type="term" value="C:endomembrane system"/>
    <property type="evidence" value="ECO:0007669"/>
    <property type="project" value="UniProtKB-SubCell"/>
</dbReference>
<dbReference type="VEuPathDB" id="FungiDB:H257_09709"/>
<dbReference type="PANTHER" id="PTHR22780">
    <property type="entry name" value="ADAPTIN, ALPHA/GAMMA/EPSILON"/>
    <property type="match status" value="1"/>
</dbReference>
<evidence type="ECO:0000256" key="2">
    <source>
        <dbReference type="ARBA" id="ARBA00022448"/>
    </source>
</evidence>
<reference evidence="6 7" key="1">
    <citation type="submission" date="2018-08" db="EMBL/GenBank/DDBJ databases">
        <title>Aphanomyces genome sequencing and annotation.</title>
        <authorList>
            <person name="Minardi D."/>
            <person name="Oidtmann B."/>
            <person name="Van Der Giezen M."/>
            <person name="Studholme D.J."/>
        </authorList>
    </citation>
    <scope>NUCLEOTIDE SEQUENCE [LARGE SCALE GENOMIC DNA]</scope>
    <source>
        <strain evidence="6 7">197901</strain>
    </source>
</reference>
<dbReference type="GO" id="GO:0030117">
    <property type="term" value="C:membrane coat"/>
    <property type="evidence" value="ECO:0007669"/>
    <property type="project" value="InterPro"/>
</dbReference>
<evidence type="ECO:0000313" key="6">
    <source>
        <dbReference type="EMBL" id="RHZ05720.1"/>
    </source>
</evidence>
<accession>A0A397F0B5</accession>
<dbReference type="EMBL" id="QUTE01012968">
    <property type="protein sequence ID" value="RHZ05720.1"/>
    <property type="molecule type" value="Genomic_DNA"/>
</dbReference>
<dbReference type="GO" id="GO:0016192">
    <property type="term" value="P:vesicle-mediated transport"/>
    <property type="evidence" value="ECO:0007669"/>
    <property type="project" value="InterPro"/>
</dbReference>
<dbReference type="InterPro" id="IPR002553">
    <property type="entry name" value="Clathrin/coatomer_adapt-like_N"/>
</dbReference>
<dbReference type="Pfam" id="PF01602">
    <property type="entry name" value="Adaptin_N"/>
    <property type="match status" value="1"/>
</dbReference>
<evidence type="ECO:0000256" key="1">
    <source>
        <dbReference type="ARBA" id="ARBA00004308"/>
    </source>
</evidence>
<keyword evidence="3" id="KW-0653">Protein transport</keyword>
<feature type="non-terminal residue" evidence="6">
    <location>
        <position position="518"/>
    </location>
</feature>
<dbReference type="AlphaFoldDB" id="A0A397F0B5"/>
<dbReference type="Proteomes" id="UP000266196">
    <property type="component" value="Unassembled WGS sequence"/>
</dbReference>
<gene>
    <name evidence="6" type="ORF">DYB31_001381</name>
</gene>
<dbReference type="Gene3D" id="1.25.10.10">
    <property type="entry name" value="Leucine-rich Repeat Variant"/>
    <property type="match status" value="1"/>
</dbReference>
<protein>
    <recommendedName>
        <fullName evidence="5">Clathrin/coatomer adaptor adaptin-like N-terminal domain-containing protein</fullName>
    </recommendedName>
</protein>
<sequence>MSIKLRDLIRNVRACKTAAEERAVIAKESALIRTAFKDNDKQYRHRNVAKLLFIHMLGYPSHFGQMECLKLIAANNFSEKRIGYLGLMLLLTDQEEVLTLVTNSLKNDLNHVNPFVVGLSLTAVGNIASPDMARDLITDIDKHLKSDNHFLRKKAALACIRVFRQVPELVEDFVEPILDLLRSKNHAVLLTGVQLIVDLLTIDRDVHGAYFKGIVPALVRELRNLLSNNYTPEYDVSGIVDPFLQVNILSCLRLLGRDNEDASEAMNDVLAQVATNTETSKNAGNAILYECVSTIMSIQSESGLKVLAINILGRFLLNRDNNIRYVALNTLSKVIAEDAPAVQRHRNTIVDCLKDPDLSIRQRALELIYALVNESNIQALAREMLNYLVVSPLDQKPALCSRIADAVDRYAPTQRWHIDTLITMLSIAGSILPDEHISSSLIVLIQKNPALHVYVVHKLFWALHEDTAQLALAHVALWCIGEYGHALCASDPPADEETLQGKTRVDEAVVVALITTVR</sequence>
<evidence type="ECO:0000256" key="4">
    <source>
        <dbReference type="ARBA" id="ARBA00023136"/>
    </source>
</evidence>
<keyword evidence="4" id="KW-0472">Membrane</keyword>
<dbReference type="GO" id="GO:0006886">
    <property type="term" value="P:intracellular protein transport"/>
    <property type="evidence" value="ECO:0007669"/>
    <property type="project" value="InterPro"/>
</dbReference>
<evidence type="ECO:0000259" key="5">
    <source>
        <dbReference type="Pfam" id="PF01602"/>
    </source>
</evidence>
<dbReference type="InterPro" id="IPR011989">
    <property type="entry name" value="ARM-like"/>
</dbReference>
<proteinExistence type="predicted"/>
<name>A0A397F0B5_APHAT</name>
<dbReference type="InterPro" id="IPR016024">
    <property type="entry name" value="ARM-type_fold"/>
</dbReference>
<comment type="subcellular location">
    <subcellularLocation>
        <location evidence="1">Endomembrane system</location>
    </subcellularLocation>
</comment>
<organism evidence="6 7">
    <name type="scientific">Aphanomyces astaci</name>
    <name type="common">Crayfish plague agent</name>
    <dbReference type="NCBI Taxonomy" id="112090"/>
    <lineage>
        <taxon>Eukaryota</taxon>
        <taxon>Sar</taxon>
        <taxon>Stramenopiles</taxon>
        <taxon>Oomycota</taxon>
        <taxon>Saprolegniomycetes</taxon>
        <taxon>Saprolegniales</taxon>
        <taxon>Verrucalvaceae</taxon>
        <taxon>Aphanomyces</taxon>
    </lineage>
</organism>
<dbReference type="InterPro" id="IPR050840">
    <property type="entry name" value="Adaptor_Complx_Large_Subunit"/>
</dbReference>